<evidence type="ECO:0000256" key="1">
    <source>
        <dbReference type="ARBA" id="ARBA00004123"/>
    </source>
</evidence>
<keyword evidence="9" id="KW-1185">Reference proteome</keyword>
<comment type="similarity">
    <text evidence="5">Belongs to the STE12 transcription factor family.</text>
</comment>
<dbReference type="AlphaFoldDB" id="A0AAN6D852"/>
<feature type="compositionally biased region" description="Polar residues" evidence="6">
    <location>
        <begin position="421"/>
        <end position="439"/>
    </location>
</feature>
<evidence type="ECO:0000256" key="2">
    <source>
        <dbReference type="ARBA" id="ARBA00023015"/>
    </source>
</evidence>
<organism evidence="7 10">
    <name type="scientific">Ogataea haglerorum</name>
    <dbReference type="NCBI Taxonomy" id="1937702"/>
    <lineage>
        <taxon>Eukaryota</taxon>
        <taxon>Fungi</taxon>
        <taxon>Dikarya</taxon>
        <taxon>Ascomycota</taxon>
        <taxon>Saccharomycotina</taxon>
        <taxon>Pichiomycetes</taxon>
        <taxon>Pichiales</taxon>
        <taxon>Pichiaceae</taxon>
        <taxon>Ogataea</taxon>
    </lineage>
</organism>
<dbReference type="Proteomes" id="UP000697297">
    <property type="component" value="Unassembled WGS sequence"/>
</dbReference>
<dbReference type="EMBL" id="JAHLUN010000015">
    <property type="protein sequence ID" value="KAG7762304.1"/>
    <property type="molecule type" value="Genomic_DNA"/>
</dbReference>
<dbReference type="GO" id="GO:0005634">
    <property type="term" value="C:nucleus"/>
    <property type="evidence" value="ECO:0007669"/>
    <property type="project" value="UniProtKB-SubCell"/>
</dbReference>
<comment type="subcellular location">
    <subcellularLocation>
        <location evidence="1">Nucleus</location>
    </subcellularLocation>
</comment>
<dbReference type="Pfam" id="PF02200">
    <property type="entry name" value="STE"/>
    <property type="match status" value="1"/>
</dbReference>
<feature type="compositionally biased region" description="Polar residues" evidence="6">
    <location>
        <begin position="392"/>
        <end position="413"/>
    </location>
</feature>
<feature type="region of interest" description="Disordered" evidence="6">
    <location>
        <begin position="1"/>
        <end position="26"/>
    </location>
</feature>
<evidence type="ECO:0000313" key="7">
    <source>
        <dbReference type="EMBL" id="KAG7729749.1"/>
    </source>
</evidence>
<feature type="region of interest" description="Disordered" evidence="6">
    <location>
        <begin position="609"/>
        <end position="679"/>
    </location>
</feature>
<proteinExistence type="inferred from homology"/>
<gene>
    <name evidence="7" type="ORF">KL933_000829</name>
    <name evidence="8" type="ORF">KL946_004700</name>
</gene>
<evidence type="ECO:0000256" key="5">
    <source>
        <dbReference type="ARBA" id="ARBA00024345"/>
    </source>
</evidence>
<feature type="compositionally biased region" description="Polar residues" evidence="6">
    <location>
        <begin position="641"/>
        <end position="656"/>
    </location>
</feature>
<dbReference type="PANTHER" id="PTHR47427:SF1">
    <property type="entry name" value="PROTEIN STE12"/>
    <property type="match status" value="1"/>
</dbReference>
<evidence type="ECO:0000256" key="3">
    <source>
        <dbReference type="ARBA" id="ARBA00023163"/>
    </source>
</evidence>
<reference evidence="7 9" key="1">
    <citation type="journal article" date="2021" name="G3 (Bethesda)">
        <title>Genomic diversity, chromosomal rearrangements, and interspecies hybridization in the ogataea polymorpha species complex.</title>
        <authorList>
            <person name="Hanson S.J."/>
            <person name="Cinneide E.O."/>
            <person name="Salzberg L.I."/>
            <person name="Wolfe K.H."/>
            <person name="McGowan J."/>
            <person name="Fitzpatrick D.A."/>
            <person name="Matlin K."/>
        </authorList>
    </citation>
    <scope>NUCLEOTIDE SEQUENCE</scope>
    <source>
        <strain evidence="8">81-436-3</strain>
        <strain evidence="7">83-405-1</strain>
    </source>
</reference>
<dbReference type="SMART" id="SM00424">
    <property type="entry name" value="STE"/>
    <property type="match status" value="1"/>
</dbReference>
<evidence type="ECO:0000313" key="10">
    <source>
        <dbReference type="Proteomes" id="UP000738402"/>
    </source>
</evidence>
<accession>A0AAN6D852</accession>
<dbReference type="Proteomes" id="UP000738402">
    <property type="component" value="Unassembled WGS sequence"/>
</dbReference>
<protein>
    <submittedName>
        <fullName evidence="7">Uncharacterized protein</fullName>
    </submittedName>
</protein>
<name>A0AAN6D852_9ASCO</name>
<feature type="compositionally biased region" description="Basic and acidic residues" evidence="6">
    <location>
        <begin position="616"/>
        <end position="628"/>
    </location>
</feature>
<dbReference type="GO" id="GO:2000220">
    <property type="term" value="P:regulation of pseudohyphal growth"/>
    <property type="evidence" value="ECO:0007669"/>
    <property type="project" value="TreeGrafter"/>
</dbReference>
<dbReference type="InterPro" id="IPR052127">
    <property type="entry name" value="STE12_transcription_factor"/>
</dbReference>
<evidence type="ECO:0000256" key="4">
    <source>
        <dbReference type="ARBA" id="ARBA00023242"/>
    </source>
</evidence>
<keyword evidence="2" id="KW-0805">Transcription regulation</keyword>
<comment type="caution">
    <text evidence="7">The sequence shown here is derived from an EMBL/GenBank/DDBJ whole genome shotgun (WGS) entry which is preliminary data.</text>
</comment>
<keyword evidence="4" id="KW-0539">Nucleus</keyword>
<evidence type="ECO:0000313" key="8">
    <source>
        <dbReference type="EMBL" id="KAG7762304.1"/>
    </source>
</evidence>
<feature type="region of interest" description="Disordered" evidence="6">
    <location>
        <begin position="392"/>
        <end position="443"/>
    </location>
</feature>
<evidence type="ECO:0000313" key="9">
    <source>
        <dbReference type="Proteomes" id="UP000697297"/>
    </source>
</evidence>
<dbReference type="GO" id="GO:1990526">
    <property type="term" value="C:Ste12p-Dig1p-Dig2p complex"/>
    <property type="evidence" value="ECO:0007669"/>
    <property type="project" value="TreeGrafter"/>
</dbReference>
<dbReference type="GO" id="GO:1990527">
    <property type="term" value="C:Tec1p-Ste12p-Dig1p complex"/>
    <property type="evidence" value="ECO:0007669"/>
    <property type="project" value="TreeGrafter"/>
</dbReference>
<sequence length="679" mass="75527">MAETSNGSVLNDFPTDRGRNPPETPVSSVETSLRLIDDLKFFLATAPVNWHENQVIRRYFLNKEEGFVSCVYWNNLYFITGTDIVRCIAYKIHHFGRTIVDRKKFEEGIFSDLRALKCGTDAVLENPRSPFLKFLHKNQCLRTQKKQKVFFWFSVPHDKLFAEALERDLKKEYANQPATTRAMSEPSLSLKFDHSMPLADQILKHLEKDSGMRRGDIYDGDTEANIEQVVRPPSSDQKTMASHPSVKEEINSITTDDDDFPLDFLPAESAGLSDHIMGSSYDAGYISYGHHPSLYMDPTMYAGSPGRALFMDDYLLDQATPVVPVMYSTQQHRLQSGGPPSATNPLNLRMTPRVTNSLRTATPKSATFAHAGHTSAYAHTYAQQQTLQLVPSPTTLANGNNPAGESRSQSRSGNSDKEDPNSSPQVLLSYPSHPTNGSHTLDMEFDPFQHQQVVSLPSGGHFPYGIYGPSPYYSDFPLLPYNQPLSAAFYQSPIYQSFGSAKGYASMEAPSSHQHPRSAKVKDKLASAAAYSGLHPSKAGRQPKSILVRDRNTASRGGRITKNVKVRGKQKLMNPSLQHLDLDSLYDENGEAYSDLSEELDTKNIVKMEEEDEKVSEENWKSRIDHDAASLTPKSHVENGMNVSTSETGSRSSPETRGSIGFGPADSQNSDENDERPVL</sequence>
<feature type="compositionally biased region" description="Acidic residues" evidence="6">
    <location>
        <begin position="669"/>
        <end position="679"/>
    </location>
</feature>
<evidence type="ECO:0000256" key="6">
    <source>
        <dbReference type="SAM" id="MobiDB-lite"/>
    </source>
</evidence>
<dbReference type="EMBL" id="JAHLUH010000002">
    <property type="protein sequence ID" value="KAG7729749.1"/>
    <property type="molecule type" value="Genomic_DNA"/>
</dbReference>
<dbReference type="GO" id="GO:0003700">
    <property type="term" value="F:DNA-binding transcription factor activity"/>
    <property type="evidence" value="ECO:0007669"/>
    <property type="project" value="InterPro"/>
</dbReference>
<keyword evidence="3" id="KW-0804">Transcription</keyword>
<dbReference type="PANTHER" id="PTHR47427">
    <property type="entry name" value="PROTEIN STE12"/>
    <property type="match status" value="1"/>
</dbReference>
<dbReference type="InterPro" id="IPR003120">
    <property type="entry name" value="Ste12"/>
</dbReference>